<dbReference type="STRING" id="237682.SAMN05421676_11064"/>
<feature type="domain" description="Calcineurin-like phosphoesterase" evidence="1">
    <location>
        <begin position="45"/>
        <end position="205"/>
    </location>
</feature>
<dbReference type="SUPFAM" id="SSF56300">
    <property type="entry name" value="Metallo-dependent phosphatases"/>
    <property type="match status" value="1"/>
</dbReference>
<dbReference type="Pfam" id="PF00149">
    <property type="entry name" value="Metallophos"/>
    <property type="match status" value="1"/>
</dbReference>
<keyword evidence="2" id="KW-0378">Hydrolase</keyword>
<dbReference type="Proteomes" id="UP000199095">
    <property type="component" value="Unassembled WGS sequence"/>
</dbReference>
<dbReference type="Gene3D" id="3.60.21.10">
    <property type="match status" value="1"/>
</dbReference>
<dbReference type="PANTHER" id="PTHR31302:SF32">
    <property type="entry name" value="PHOSPHOESTERASE"/>
    <property type="match status" value="1"/>
</dbReference>
<evidence type="ECO:0000259" key="1">
    <source>
        <dbReference type="Pfam" id="PF00149"/>
    </source>
</evidence>
<dbReference type="AlphaFoldDB" id="A0A1I0HZE7"/>
<evidence type="ECO:0000313" key="2">
    <source>
        <dbReference type="EMBL" id="SET89510.1"/>
    </source>
</evidence>
<dbReference type="OrthoDB" id="9780884at2"/>
<dbReference type="RefSeq" id="WP_093136686.1">
    <property type="nucleotide sequence ID" value="NZ_FOHJ01000010.1"/>
</dbReference>
<reference evidence="3" key="1">
    <citation type="submission" date="2016-10" db="EMBL/GenBank/DDBJ databases">
        <authorList>
            <person name="Varghese N."/>
            <person name="Submissions S."/>
        </authorList>
    </citation>
    <scope>NUCLEOTIDE SEQUENCE [LARGE SCALE GENOMIC DNA]</scope>
    <source>
        <strain evidence="3">CGMCC 1.3566</strain>
    </source>
</reference>
<gene>
    <name evidence="2" type="ORF">SAMN05421676_11064</name>
</gene>
<accession>A0A1I0HZE7</accession>
<name>A0A1I0HZE7_9BACI</name>
<dbReference type="GO" id="GO:0008758">
    <property type="term" value="F:UDP-2,3-diacylglucosamine hydrolase activity"/>
    <property type="evidence" value="ECO:0007669"/>
    <property type="project" value="TreeGrafter"/>
</dbReference>
<dbReference type="InterPro" id="IPR029052">
    <property type="entry name" value="Metallo-depent_PP-like"/>
</dbReference>
<evidence type="ECO:0000313" key="3">
    <source>
        <dbReference type="Proteomes" id="UP000199095"/>
    </source>
</evidence>
<proteinExistence type="predicted"/>
<protein>
    <submittedName>
        <fullName evidence="2">Predicted phosphohydrolase, MPP superfamily</fullName>
    </submittedName>
</protein>
<dbReference type="PANTHER" id="PTHR31302">
    <property type="entry name" value="TRANSMEMBRANE PROTEIN WITH METALLOPHOSPHOESTERASE DOMAIN-RELATED"/>
    <property type="match status" value="1"/>
</dbReference>
<keyword evidence="3" id="KW-1185">Reference proteome</keyword>
<dbReference type="EMBL" id="FOHJ01000010">
    <property type="protein sequence ID" value="SET89510.1"/>
    <property type="molecule type" value="Genomic_DNA"/>
</dbReference>
<sequence length="263" mass="30422">MFILIILVATCLLLLWYMYNLAHKDRLEIVTIADENFPSSSESLNIFFISDVHKRLINHATLHTLEDVDMTIIGGDLCEKDVPLGQVEENIKRLKKLKAPIYFVWGNNDYEVNPYKLKDLLSKHNVSVLADSTERFILCSGERIQLVGLQSLYFREILTSEYFNQFWLPEFTYTILANHEPESYDLLNKEQKERVNLVLSGHTHGGQIRIFGFGLRSKGGWKKFGNKRFLVSEGYGTTTLPLRLGTKAECHFIKITNLKYKKQ</sequence>
<dbReference type="GO" id="GO:0009245">
    <property type="term" value="P:lipid A biosynthetic process"/>
    <property type="evidence" value="ECO:0007669"/>
    <property type="project" value="TreeGrafter"/>
</dbReference>
<dbReference type="InterPro" id="IPR051158">
    <property type="entry name" value="Metallophosphoesterase_sf"/>
</dbReference>
<dbReference type="GO" id="GO:0016020">
    <property type="term" value="C:membrane"/>
    <property type="evidence" value="ECO:0007669"/>
    <property type="project" value="GOC"/>
</dbReference>
<organism evidence="2 3">
    <name type="scientific">Salinibacillus kushneri</name>
    <dbReference type="NCBI Taxonomy" id="237682"/>
    <lineage>
        <taxon>Bacteria</taxon>
        <taxon>Bacillati</taxon>
        <taxon>Bacillota</taxon>
        <taxon>Bacilli</taxon>
        <taxon>Bacillales</taxon>
        <taxon>Bacillaceae</taxon>
        <taxon>Salinibacillus</taxon>
    </lineage>
</organism>
<dbReference type="InterPro" id="IPR004843">
    <property type="entry name" value="Calcineurin-like_PHP"/>
</dbReference>